<dbReference type="Gene3D" id="3.20.100.30">
    <property type="entry name" value="VTC, catalytic tunnel domain"/>
    <property type="match status" value="1"/>
</dbReference>
<evidence type="ECO:0000313" key="3">
    <source>
        <dbReference type="Proteomes" id="UP000198384"/>
    </source>
</evidence>
<dbReference type="CDD" id="cd07750">
    <property type="entry name" value="PolyPPase_VTC_like"/>
    <property type="match status" value="1"/>
</dbReference>
<evidence type="ECO:0000259" key="1">
    <source>
        <dbReference type="Pfam" id="PF09359"/>
    </source>
</evidence>
<gene>
    <name evidence="2" type="ORF">SAMN06265371_102156</name>
</gene>
<name>A0A238VVT4_9FLAO</name>
<organism evidence="2 3">
    <name type="scientific">Lutibacter agarilyticus</name>
    <dbReference type="NCBI Taxonomy" id="1109740"/>
    <lineage>
        <taxon>Bacteria</taxon>
        <taxon>Pseudomonadati</taxon>
        <taxon>Bacteroidota</taxon>
        <taxon>Flavobacteriia</taxon>
        <taxon>Flavobacteriales</taxon>
        <taxon>Flavobacteriaceae</taxon>
        <taxon>Lutibacter</taxon>
    </lineage>
</organism>
<sequence length="249" mass="29476">MKQQIAQIVNNLDPISLNEMDGVSLMKRTDTKFIIHQQQLIEVLKTITNQYKVLEINKNRLLTYSSLYFDTENKKFYHDHHNGKVNRTKVRMRKYMESNSCFLEIKQKDGKGKTTKSRIQIKDFETELSQNLVEFINSKTSEKFNLKPSIWNKFDRITLVNKHAMERLTIDLNLEFNMETSSKSYKNLAIIEVKQQRFDRTSPVVKSLKKIGINPYSMSKYCIGMTNIYPELKYNRFKRKIIKINKITA</sequence>
<evidence type="ECO:0000313" key="2">
    <source>
        <dbReference type="EMBL" id="SNR38386.1"/>
    </source>
</evidence>
<accession>A0A238VVT4</accession>
<feature type="domain" description="VTC" evidence="1">
    <location>
        <begin position="27"/>
        <end position="227"/>
    </location>
</feature>
<dbReference type="GO" id="GO:0006799">
    <property type="term" value="P:polyphosphate biosynthetic process"/>
    <property type="evidence" value="ECO:0007669"/>
    <property type="project" value="UniProtKB-ARBA"/>
</dbReference>
<dbReference type="AlphaFoldDB" id="A0A238VVT4"/>
<dbReference type="Pfam" id="PF09359">
    <property type="entry name" value="VTC"/>
    <property type="match status" value="1"/>
</dbReference>
<keyword evidence="3" id="KW-1185">Reference proteome</keyword>
<dbReference type="Proteomes" id="UP000198384">
    <property type="component" value="Unassembled WGS sequence"/>
</dbReference>
<dbReference type="OrthoDB" id="148766at2"/>
<dbReference type="RefSeq" id="WP_089380365.1">
    <property type="nucleotide sequence ID" value="NZ_FZNT01000002.1"/>
</dbReference>
<proteinExistence type="predicted"/>
<reference evidence="2 3" key="1">
    <citation type="submission" date="2017-06" db="EMBL/GenBank/DDBJ databases">
        <authorList>
            <person name="Kim H.J."/>
            <person name="Triplett B.A."/>
        </authorList>
    </citation>
    <scope>NUCLEOTIDE SEQUENCE [LARGE SCALE GENOMIC DNA]</scope>
    <source>
        <strain evidence="2 3">DSM 29150</strain>
    </source>
</reference>
<dbReference type="InterPro" id="IPR042267">
    <property type="entry name" value="VTC_sf"/>
</dbReference>
<dbReference type="InterPro" id="IPR018966">
    <property type="entry name" value="VTC_domain"/>
</dbReference>
<protein>
    <submittedName>
        <fullName evidence="2">VTC domain-containing protein</fullName>
    </submittedName>
</protein>
<dbReference type="EMBL" id="FZNT01000002">
    <property type="protein sequence ID" value="SNR38386.1"/>
    <property type="molecule type" value="Genomic_DNA"/>
</dbReference>